<evidence type="ECO:0000313" key="7">
    <source>
        <dbReference type="Proteomes" id="UP000001227"/>
    </source>
</evidence>
<dbReference type="SMART" id="SM00382">
    <property type="entry name" value="AAA"/>
    <property type="match status" value="1"/>
</dbReference>
<dbReference type="PANTHER" id="PTHR43335:SF4">
    <property type="entry name" value="ABC TRANSPORTER, ATP-BINDING PROTEIN"/>
    <property type="match status" value="1"/>
</dbReference>
<dbReference type="Proteomes" id="UP000001227">
    <property type="component" value="Chromosome"/>
</dbReference>
<gene>
    <name evidence="6" type="ordered locus">Aasi_0222</name>
</gene>
<evidence type="ECO:0000256" key="2">
    <source>
        <dbReference type="ARBA" id="ARBA00022448"/>
    </source>
</evidence>
<dbReference type="PROSITE" id="PS50893">
    <property type="entry name" value="ABC_TRANSPORTER_2"/>
    <property type="match status" value="1"/>
</dbReference>
<dbReference type="RefSeq" id="WP_012472424.1">
    <property type="nucleotide sequence ID" value="NC_010830.1"/>
</dbReference>
<dbReference type="GO" id="GO:0016887">
    <property type="term" value="F:ATP hydrolysis activity"/>
    <property type="evidence" value="ECO:0007669"/>
    <property type="project" value="InterPro"/>
</dbReference>
<dbReference type="AlphaFoldDB" id="B3ER14"/>
<dbReference type="PANTHER" id="PTHR43335">
    <property type="entry name" value="ABC TRANSPORTER, ATP-BINDING PROTEIN"/>
    <property type="match status" value="1"/>
</dbReference>
<evidence type="ECO:0000256" key="4">
    <source>
        <dbReference type="ARBA" id="ARBA00022840"/>
    </source>
</evidence>
<dbReference type="InterPro" id="IPR003593">
    <property type="entry name" value="AAA+_ATPase"/>
</dbReference>
<dbReference type="OrthoDB" id="977540at2"/>
<keyword evidence="3" id="KW-0547">Nucleotide-binding</keyword>
<reference evidence="6 7" key="1">
    <citation type="journal article" date="2010" name="J. Bacteriol.">
        <title>The genome of the amoeba symbiont 'Candidatus Amoebophilus asiaticus' reveals common mechanisms for host cell interaction among amoeba-associated bacteria.</title>
        <authorList>
            <person name="Schmitz-Esser S."/>
            <person name="Tischler P."/>
            <person name="Arnold R."/>
            <person name="Montanaro J."/>
            <person name="Wagner M."/>
            <person name="Rattei T."/>
            <person name="Horn M."/>
        </authorList>
    </citation>
    <scope>NUCLEOTIDE SEQUENCE [LARGE SCALE GENOMIC DNA]</scope>
    <source>
        <strain evidence="6 7">5a2</strain>
    </source>
</reference>
<dbReference type="KEGG" id="aas:Aasi_0222"/>
<keyword evidence="7" id="KW-1185">Reference proteome</keyword>
<keyword evidence="2" id="KW-0813">Transport</keyword>
<dbReference type="STRING" id="452471.Aasi_0222"/>
<evidence type="ECO:0000256" key="3">
    <source>
        <dbReference type="ARBA" id="ARBA00022741"/>
    </source>
</evidence>
<dbReference type="SUPFAM" id="SSF52540">
    <property type="entry name" value="P-loop containing nucleoside triphosphate hydrolases"/>
    <property type="match status" value="1"/>
</dbReference>
<organism evidence="6 7">
    <name type="scientific">Amoebophilus asiaticus (strain 5a2)</name>
    <dbReference type="NCBI Taxonomy" id="452471"/>
    <lineage>
        <taxon>Bacteria</taxon>
        <taxon>Pseudomonadati</taxon>
        <taxon>Bacteroidota</taxon>
        <taxon>Cytophagia</taxon>
        <taxon>Cytophagales</taxon>
        <taxon>Amoebophilaceae</taxon>
        <taxon>Candidatus Amoebophilus</taxon>
    </lineage>
</organism>
<dbReference type="HOGENOM" id="CLU_000604_1_2_10"/>
<proteinExistence type="inferred from homology"/>
<evidence type="ECO:0000313" key="6">
    <source>
        <dbReference type="EMBL" id="ACE05666.1"/>
    </source>
</evidence>
<dbReference type="Pfam" id="PF00005">
    <property type="entry name" value="ABC_tran"/>
    <property type="match status" value="1"/>
</dbReference>
<protein>
    <recommendedName>
        <fullName evidence="5">ABC transporter domain-containing protein</fullName>
    </recommendedName>
</protein>
<sequence>MSIDISKLSKHFQNKTVVDHLTFRVKKGEILGLLGPNGAGKSTTMKMLTGYIQPSEGKIYICGYDLNKESLKAKKNIGYLPEHNPLYLDMYVHEYLQFMGSIHGLGKRACIQRARLVVEQCDIGDVQNKKLGVLSKGYRQRVGLAQALMHDPTVLVLDEPTTGLDPNQLHHIRQLIKELGREKAIIFSTHIMQEVEAVCDQVIIMHHGKLCLTATLSELDQQCSDQLIISFREPIPVDALSSIEGINKLEILDAHKCKLYVSNSKDIYEHIFCFTKQQGLTLQRLEHKRESLEEIFTQITKVDSTSIT</sequence>
<dbReference type="Gene3D" id="3.40.50.300">
    <property type="entry name" value="P-loop containing nucleotide triphosphate hydrolases"/>
    <property type="match status" value="1"/>
</dbReference>
<accession>B3ER14</accession>
<evidence type="ECO:0000256" key="1">
    <source>
        <dbReference type="ARBA" id="ARBA00005417"/>
    </source>
</evidence>
<keyword evidence="4" id="KW-0067">ATP-binding</keyword>
<dbReference type="InterPro" id="IPR003439">
    <property type="entry name" value="ABC_transporter-like_ATP-bd"/>
</dbReference>
<evidence type="ECO:0000259" key="5">
    <source>
        <dbReference type="PROSITE" id="PS50893"/>
    </source>
</evidence>
<dbReference type="eggNOG" id="COG1131">
    <property type="taxonomic scope" value="Bacteria"/>
</dbReference>
<feature type="domain" description="ABC transporter" evidence="5">
    <location>
        <begin position="3"/>
        <end position="232"/>
    </location>
</feature>
<comment type="similarity">
    <text evidence="1">Belongs to the ABC transporter superfamily.</text>
</comment>
<dbReference type="EMBL" id="CP001102">
    <property type="protein sequence ID" value="ACE05666.1"/>
    <property type="molecule type" value="Genomic_DNA"/>
</dbReference>
<dbReference type="InterPro" id="IPR027417">
    <property type="entry name" value="P-loop_NTPase"/>
</dbReference>
<name>B3ER14_AMOA5</name>
<dbReference type="GO" id="GO:0005524">
    <property type="term" value="F:ATP binding"/>
    <property type="evidence" value="ECO:0007669"/>
    <property type="project" value="UniProtKB-KW"/>
</dbReference>
<dbReference type="CDD" id="cd03230">
    <property type="entry name" value="ABC_DR_subfamily_A"/>
    <property type="match status" value="1"/>
</dbReference>